<reference evidence="3" key="1">
    <citation type="submission" date="2021-01" db="EMBL/GenBank/DDBJ databases">
        <authorList>
            <person name="Corre E."/>
            <person name="Pelletier E."/>
            <person name="Niang G."/>
            <person name="Scheremetjew M."/>
            <person name="Finn R."/>
            <person name="Kale V."/>
            <person name="Holt S."/>
            <person name="Cochrane G."/>
            <person name="Meng A."/>
            <person name="Brown T."/>
            <person name="Cohen L."/>
        </authorList>
    </citation>
    <scope>NUCLEOTIDE SEQUENCE</scope>
    <source>
        <strain evidence="3">CCMP644</strain>
    </source>
</reference>
<proteinExistence type="predicted"/>
<dbReference type="AlphaFoldDB" id="A0A6U2DXQ4"/>
<evidence type="ECO:0000256" key="2">
    <source>
        <dbReference type="SAM" id="Phobius"/>
    </source>
</evidence>
<dbReference type="EMBL" id="HBFX01047746">
    <property type="protein sequence ID" value="CAD8977705.1"/>
    <property type="molecule type" value="Transcribed_RNA"/>
</dbReference>
<protein>
    <submittedName>
        <fullName evidence="3">Uncharacterized protein</fullName>
    </submittedName>
</protein>
<feature type="transmembrane region" description="Helical" evidence="2">
    <location>
        <begin position="26"/>
        <end position="46"/>
    </location>
</feature>
<feature type="compositionally biased region" description="Basic and acidic residues" evidence="1">
    <location>
        <begin position="222"/>
        <end position="231"/>
    </location>
</feature>
<dbReference type="PANTHER" id="PTHR24637:SF421">
    <property type="entry name" value="CUTICLE COLLAGEN DPY-2"/>
    <property type="match status" value="1"/>
</dbReference>
<keyword evidence="2" id="KW-1133">Transmembrane helix</keyword>
<organism evidence="3">
    <name type="scientific">Hemiselmis andersenii</name>
    <name type="common">Cryptophyte alga</name>
    <dbReference type="NCBI Taxonomy" id="464988"/>
    <lineage>
        <taxon>Eukaryota</taxon>
        <taxon>Cryptophyceae</taxon>
        <taxon>Cryptomonadales</taxon>
        <taxon>Hemiselmidaceae</taxon>
        <taxon>Hemiselmis</taxon>
    </lineage>
</organism>
<dbReference type="Pfam" id="PF01391">
    <property type="entry name" value="Collagen"/>
    <property type="match status" value="2"/>
</dbReference>
<gene>
    <name evidence="3" type="ORF">HAND00432_LOCUS28713</name>
</gene>
<keyword evidence="2" id="KW-0812">Transmembrane</keyword>
<evidence type="ECO:0000256" key="1">
    <source>
        <dbReference type="SAM" id="MobiDB-lite"/>
    </source>
</evidence>
<feature type="compositionally biased region" description="Low complexity" evidence="1">
    <location>
        <begin position="263"/>
        <end position="283"/>
    </location>
</feature>
<feature type="region of interest" description="Disordered" evidence="1">
    <location>
        <begin position="167"/>
        <end position="297"/>
    </location>
</feature>
<dbReference type="PANTHER" id="PTHR24637">
    <property type="entry name" value="COLLAGEN"/>
    <property type="match status" value="1"/>
</dbReference>
<accession>A0A6U2DXQ4</accession>
<keyword evidence="2" id="KW-0472">Membrane</keyword>
<dbReference type="InterPro" id="IPR008160">
    <property type="entry name" value="Collagen"/>
</dbReference>
<evidence type="ECO:0000313" key="3">
    <source>
        <dbReference type="EMBL" id="CAD8977705.1"/>
    </source>
</evidence>
<name>A0A6U2DXQ4_HEMAN</name>
<sequence length="297" mass="30883">MVSVHAYGSMEEGVPRREPRRVVRTAAYLALVLTAVVALSCVAFLGRGSAQGEPVEAAEINTYTGWLGKLSGKPEYESGGGQESHLANAALPFSAKIGSLQGEDFVKDVHEPTPQGDPSSPWESVPKKLAMFKATVGQEEQVYEKLKKIVGLGAPPAPEALVVHVAERGPQGPPGPRGSRGAVGKTGEAGMDGPPGPPGDKGRRGKRGPIGPTGLKGFPGPEGKRGFEGKVGKRGPKGPEGPKGKTGFTGMPGDVGPPGLQGRNGYRGPTGRTGPRGYNGPRGVSHKRWIVTRLKQD</sequence>